<dbReference type="GO" id="GO:0004165">
    <property type="term" value="F:delta(3)-delta(2)-enoyl-CoA isomerase activity"/>
    <property type="evidence" value="ECO:0007669"/>
    <property type="project" value="TreeGrafter"/>
</dbReference>
<evidence type="ECO:0000313" key="4">
    <source>
        <dbReference type="Proteomes" id="UP000759537"/>
    </source>
</evidence>
<dbReference type="Gene3D" id="3.90.226.10">
    <property type="entry name" value="2-enoyl-CoA Hydratase, Chain A, domain 1"/>
    <property type="match status" value="1"/>
</dbReference>
<evidence type="ECO:0000256" key="1">
    <source>
        <dbReference type="ARBA" id="ARBA00005254"/>
    </source>
</evidence>
<keyword evidence="4" id="KW-1185">Reference proteome</keyword>
<proteinExistence type="inferred from homology"/>
<dbReference type="GO" id="GO:0005777">
    <property type="term" value="C:peroxisome"/>
    <property type="evidence" value="ECO:0007669"/>
    <property type="project" value="TreeGrafter"/>
</dbReference>
<dbReference type="Proteomes" id="UP000759537">
    <property type="component" value="Unassembled WGS sequence"/>
</dbReference>
<sequence length="276" mass="30199">MSSTFTLRLPAASQTPFVTLTRPSPIVWQIELHNGVDNRLVKSLINDAFKPALQIVEREWRKERAEGKAKQDKNAGTAALVIVGRLDQEKFFSNGFDYPSVTSDPSWFAATFDPLLLHLLTFPIPTVAAINGHCFAAGAIVALACDYRVMTDGAKRNTWMCMNEVDFGAPWPVSFAAVARAKVSAVRSFALEGQRFTPSEARDAGLVDEIVSGGTQGVLKRAREIAEGKAPKAREGVWGVIKMELYRPVTELVRLGIPTINVVGDEFAAQVRLAKL</sequence>
<organism evidence="3 4">
    <name type="scientific">Russula ochroleuca</name>
    <dbReference type="NCBI Taxonomy" id="152965"/>
    <lineage>
        <taxon>Eukaryota</taxon>
        <taxon>Fungi</taxon>
        <taxon>Dikarya</taxon>
        <taxon>Basidiomycota</taxon>
        <taxon>Agaricomycotina</taxon>
        <taxon>Agaricomycetes</taxon>
        <taxon>Russulales</taxon>
        <taxon>Russulaceae</taxon>
        <taxon>Russula</taxon>
    </lineage>
</organism>
<evidence type="ECO:0000313" key="3">
    <source>
        <dbReference type="EMBL" id="KAF8485783.1"/>
    </source>
</evidence>
<reference evidence="3" key="2">
    <citation type="journal article" date="2020" name="Nat. Commun.">
        <title>Large-scale genome sequencing of mycorrhizal fungi provides insights into the early evolution of symbiotic traits.</title>
        <authorList>
            <person name="Miyauchi S."/>
            <person name="Kiss E."/>
            <person name="Kuo A."/>
            <person name="Drula E."/>
            <person name="Kohler A."/>
            <person name="Sanchez-Garcia M."/>
            <person name="Morin E."/>
            <person name="Andreopoulos B."/>
            <person name="Barry K.W."/>
            <person name="Bonito G."/>
            <person name="Buee M."/>
            <person name="Carver A."/>
            <person name="Chen C."/>
            <person name="Cichocki N."/>
            <person name="Clum A."/>
            <person name="Culley D."/>
            <person name="Crous P.W."/>
            <person name="Fauchery L."/>
            <person name="Girlanda M."/>
            <person name="Hayes R.D."/>
            <person name="Keri Z."/>
            <person name="LaButti K."/>
            <person name="Lipzen A."/>
            <person name="Lombard V."/>
            <person name="Magnuson J."/>
            <person name="Maillard F."/>
            <person name="Murat C."/>
            <person name="Nolan M."/>
            <person name="Ohm R.A."/>
            <person name="Pangilinan J."/>
            <person name="Pereira M.F."/>
            <person name="Perotto S."/>
            <person name="Peter M."/>
            <person name="Pfister S."/>
            <person name="Riley R."/>
            <person name="Sitrit Y."/>
            <person name="Stielow J.B."/>
            <person name="Szollosi G."/>
            <person name="Zifcakova L."/>
            <person name="Stursova M."/>
            <person name="Spatafora J.W."/>
            <person name="Tedersoo L."/>
            <person name="Vaario L.M."/>
            <person name="Yamada A."/>
            <person name="Yan M."/>
            <person name="Wang P."/>
            <person name="Xu J."/>
            <person name="Bruns T."/>
            <person name="Baldrian P."/>
            <person name="Vilgalys R."/>
            <person name="Dunand C."/>
            <person name="Henrissat B."/>
            <person name="Grigoriev I.V."/>
            <person name="Hibbett D."/>
            <person name="Nagy L.G."/>
            <person name="Martin F.M."/>
        </authorList>
    </citation>
    <scope>NUCLEOTIDE SEQUENCE</scope>
    <source>
        <strain evidence="3">Prilba</strain>
    </source>
</reference>
<dbReference type="Pfam" id="PF00378">
    <property type="entry name" value="ECH_1"/>
    <property type="match status" value="1"/>
</dbReference>
<dbReference type="GO" id="GO:0006635">
    <property type="term" value="P:fatty acid beta-oxidation"/>
    <property type="evidence" value="ECO:0007669"/>
    <property type="project" value="TreeGrafter"/>
</dbReference>
<name>A0A9P5N3S6_9AGAM</name>
<dbReference type="PANTHER" id="PTHR11941">
    <property type="entry name" value="ENOYL-COA HYDRATASE-RELATED"/>
    <property type="match status" value="1"/>
</dbReference>
<comment type="similarity">
    <text evidence="1 2">Belongs to the enoyl-CoA hydratase/isomerase family.</text>
</comment>
<dbReference type="AlphaFoldDB" id="A0A9P5N3S6"/>
<comment type="caution">
    <text evidence="3">The sequence shown here is derived from an EMBL/GenBank/DDBJ whole genome shotgun (WGS) entry which is preliminary data.</text>
</comment>
<dbReference type="CDD" id="cd06558">
    <property type="entry name" value="crotonase-like"/>
    <property type="match status" value="1"/>
</dbReference>
<dbReference type="InterPro" id="IPR018376">
    <property type="entry name" value="Enoyl-CoA_hyd/isom_CS"/>
</dbReference>
<dbReference type="PANTHER" id="PTHR11941:SF75">
    <property type="entry name" value="ENOYL-COA HYDRATASE_ISOMERASE FAMILY PROTEIN"/>
    <property type="match status" value="1"/>
</dbReference>
<dbReference type="EMBL" id="WHVB01000002">
    <property type="protein sequence ID" value="KAF8485783.1"/>
    <property type="molecule type" value="Genomic_DNA"/>
</dbReference>
<dbReference type="PROSITE" id="PS00166">
    <property type="entry name" value="ENOYL_COA_HYDRATASE"/>
    <property type="match status" value="1"/>
</dbReference>
<dbReference type="OrthoDB" id="1696280at2759"/>
<dbReference type="InterPro" id="IPR029045">
    <property type="entry name" value="ClpP/crotonase-like_dom_sf"/>
</dbReference>
<dbReference type="InterPro" id="IPR001753">
    <property type="entry name" value="Enoyl-CoA_hydra/iso"/>
</dbReference>
<protein>
    <submittedName>
        <fullName evidence="3">ClpP/crotonase</fullName>
    </submittedName>
</protein>
<accession>A0A9P5N3S6</accession>
<reference evidence="3" key="1">
    <citation type="submission" date="2019-10" db="EMBL/GenBank/DDBJ databases">
        <authorList>
            <consortium name="DOE Joint Genome Institute"/>
            <person name="Kuo A."/>
            <person name="Miyauchi S."/>
            <person name="Kiss E."/>
            <person name="Drula E."/>
            <person name="Kohler A."/>
            <person name="Sanchez-Garcia M."/>
            <person name="Andreopoulos B."/>
            <person name="Barry K.W."/>
            <person name="Bonito G."/>
            <person name="Buee M."/>
            <person name="Carver A."/>
            <person name="Chen C."/>
            <person name="Cichocki N."/>
            <person name="Clum A."/>
            <person name="Culley D."/>
            <person name="Crous P.W."/>
            <person name="Fauchery L."/>
            <person name="Girlanda M."/>
            <person name="Hayes R."/>
            <person name="Keri Z."/>
            <person name="LaButti K."/>
            <person name="Lipzen A."/>
            <person name="Lombard V."/>
            <person name="Magnuson J."/>
            <person name="Maillard F."/>
            <person name="Morin E."/>
            <person name="Murat C."/>
            <person name="Nolan M."/>
            <person name="Ohm R."/>
            <person name="Pangilinan J."/>
            <person name="Pereira M."/>
            <person name="Perotto S."/>
            <person name="Peter M."/>
            <person name="Riley R."/>
            <person name="Sitrit Y."/>
            <person name="Stielow B."/>
            <person name="Szollosi G."/>
            <person name="Zifcakova L."/>
            <person name="Stursova M."/>
            <person name="Spatafora J.W."/>
            <person name="Tedersoo L."/>
            <person name="Vaario L.-M."/>
            <person name="Yamada A."/>
            <person name="Yan M."/>
            <person name="Wang P."/>
            <person name="Xu J."/>
            <person name="Bruns T."/>
            <person name="Baldrian P."/>
            <person name="Vilgalys R."/>
            <person name="Henrissat B."/>
            <person name="Grigoriev I.V."/>
            <person name="Hibbett D."/>
            <person name="Nagy L.G."/>
            <person name="Martin F.M."/>
        </authorList>
    </citation>
    <scope>NUCLEOTIDE SEQUENCE</scope>
    <source>
        <strain evidence="3">Prilba</strain>
    </source>
</reference>
<gene>
    <name evidence="3" type="ORF">DFH94DRAFT_707944</name>
</gene>
<dbReference type="SUPFAM" id="SSF52096">
    <property type="entry name" value="ClpP/crotonase"/>
    <property type="match status" value="1"/>
</dbReference>
<evidence type="ECO:0000256" key="2">
    <source>
        <dbReference type="RuleBase" id="RU003707"/>
    </source>
</evidence>